<dbReference type="SUPFAM" id="SSF54593">
    <property type="entry name" value="Glyoxalase/Bleomycin resistance protein/Dihydroxybiphenyl dioxygenase"/>
    <property type="match status" value="1"/>
</dbReference>
<sequence length="133" mass="14884">MALRWYSVVVDCADVKAQAAWWAEALDWRLIIETDDECVIIPSWVDEQAMRETPWERVGPGIVFVPVPEGKAVKNRLHLDFAPHTSQDRDAEIARLLGLGARRVDVGQPDGPSWTVLADPEGNEFCVLSSRDS</sequence>
<comment type="caution">
    <text evidence="2">The sequence shown here is derived from an EMBL/GenBank/DDBJ whole genome shotgun (WGS) entry which is preliminary data.</text>
</comment>
<evidence type="ECO:0000259" key="1">
    <source>
        <dbReference type="Pfam" id="PF18029"/>
    </source>
</evidence>
<accession>A0A7W9J8I5</accession>
<dbReference type="AlphaFoldDB" id="A0A7W9J8I5"/>
<proteinExistence type="predicted"/>
<reference evidence="2 3" key="1">
    <citation type="submission" date="2020-08" db="EMBL/GenBank/DDBJ databases">
        <title>Sequencing the genomes of 1000 actinobacteria strains.</title>
        <authorList>
            <person name="Klenk H.-P."/>
        </authorList>
    </citation>
    <scope>NUCLEOTIDE SEQUENCE [LARGE SCALE GENOMIC DNA]</scope>
    <source>
        <strain evidence="2 3">DSM 28967</strain>
    </source>
</reference>
<dbReference type="EMBL" id="JACHMY010000001">
    <property type="protein sequence ID" value="MBB5837581.1"/>
    <property type="molecule type" value="Genomic_DNA"/>
</dbReference>
<dbReference type="RefSeq" id="WP_184797700.1">
    <property type="nucleotide sequence ID" value="NZ_JACHMY010000001.1"/>
</dbReference>
<keyword evidence="3" id="KW-1185">Reference proteome</keyword>
<evidence type="ECO:0000313" key="2">
    <source>
        <dbReference type="EMBL" id="MBB5837581.1"/>
    </source>
</evidence>
<dbReference type="InterPro" id="IPR029068">
    <property type="entry name" value="Glyas_Bleomycin-R_OHBP_Dase"/>
</dbReference>
<dbReference type="PANTHER" id="PTHR35908:SF1">
    <property type="entry name" value="CONSERVED PROTEIN"/>
    <property type="match status" value="1"/>
</dbReference>
<organism evidence="2 3">
    <name type="scientific">Kribbella italica</name>
    <dbReference type="NCBI Taxonomy" id="1540520"/>
    <lineage>
        <taxon>Bacteria</taxon>
        <taxon>Bacillati</taxon>
        <taxon>Actinomycetota</taxon>
        <taxon>Actinomycetes</taxon>
        <taxon>Propionibacteriales</taxon>
        <taxon>Kribbellaceae</taxon>
        <taxon>Kribbella</taxon>
    </lineage>
</organism>
<dbReference type="InterPro" id="IPR041581">
    <property type="entry name" value="Glyoxalase_6"/>
</dbReference>
<dbReference type="PANTHER" id="PTHR35908">
    <property type="entry name" value="HYPOTHETICAL FUSION PROTEIN"/>
    <property type="match status" value="1"/>
</dbReference>
<gene>
    <name evidence="2" type="ORF">HDA39_004315</name>
</gene>
<dbReference type="Proteomes" id="UP000549971">
    <property type="component" value="Unassembled WGS sequence"/>
</dbReference>
<evidence type="ECO:0000313" key="3">
    <source>
        <dbReference type="Proteomes" id="UP000549971"/>
    </source>
</evidence>
<dbReference type="Pfam" id="PF18029">
    <property type="entry name" value="Glyoxalase_6"/>
    <property type="match status" value="1"/>
</dbReference>
<protein>
    <recommendedName>
        <fullName evidence="1">Glyoxalase-like domain-containing protein</fullName>
    </recommendedName>
</protein>
<feature type="domain" description="Glyoxalase-like" evidence="1">
    <location>
        <begin position="7"/>
        <end position="128"/>
    </location>
</feature>
<dbReference type="CDD" id="cd06587">
    <property type="entry name" value="VOC"/>
    <property type="match status" value="1"/>
</dbReference>
<name>A0A7W9J8I5_9ACTN</name>
<dbReference type="Gene3D" id="3.10.180.10">
    <property type="entry name" value="2,3-Dihydroxybiphenyl 1,2-Dioxygenase, domain 1"/>
    <property type="match status" value="1"/>
</dbReference>